<comment type="caution">
    <text evidence="1">The sequence shown here is derived from an EMBL/GenBank/DDBJ whole genome shotgun (WGS) entry which is preliminary data.</text>
</comment>
<reference evidence="1 2" key="1">
    <citation type="submission" date="2019-03" db="EMBL/GenBank/DDBJ databases">
        <title>Genomic Encyclopedia of Type Strains, Phase IV (KMG-V): Genome sequencing to study the core and pangenomes of soil and plant-associated prokaryotes.</title>
        <authorList>
            <person name="Whitman W."/>
        </authorList>
    </citation>
    <scope>NUCLEOTIDE SEQUENCE [LARGE SCALE GENOMIC DNA]</scope>
    <source>
        <strain evidence="1 2">Gr42</strain>
    </source>
</reference>
<dbReference type="EMBL" id="SMBJ01000011">
    <property type="protein sequence ID" value="TCU21234.1"/>
    <property type="molecule type" value="Genomic_DNA"/>
</dbReference>
<protein>
    <submittedName>
        <fullName evidence="1">Uncharacterized protein</fullName>
    </submittedName>
</protein>
<accession>A0A4R3QJH0</accession>
<dbReference type="Proteomes" id="UP000295547">
    <property type="component" value="Unassembled WGS sequence"/>
</dbReference>
<evidence type="ECO:0000313" key="1">
    <source>
        <dbReference type="EMBL" id="TCU21234.1"/>
    </source>
</evidence>
<sequence length="32" mass="3507">MFAVSTPPGRVAALLMTLKMRSQVLKNKSPPH</sequence>
<name>A0A4R3QJH0_9HYPH</name>
<gene>
    <name evidence="1" type="ORF">EV130_11191</name>
</gene>
<dbReference type="AlphaFoldDB" id="A0A4R3QJH0"/>
<organism evidence="1 2">
    <name type="scientific">Rhizobium azibense</name>
    <dbReference type="NCBI Taxonomy" id="1136135"/>
    <lineage>
        <taxon>Bacteria</taxon>
        <taxon>Pseudomonadati</taxon>
        <taxon>Pseudomonadota</taxon>
        <taxon>Alphaproteobacteria</taxon>
        <taxon>Hyphomicrobiales</taxon>
        <taxon>Rhizobiaceae</taxon>
        <taxon>Rhizobium/Agrobacterium group</taxon>
        <taxon>Rhizobium</taxon>
    </lineage>
</organism>
<keyword evidence="2" id="KW-1185">Reference proteome</keyword>
<proteinExistence type="predicted"/>
<evidence type="ECO:0000313" key="2">
    <source>
        <dbReference type="Proteomes" id="UP000295547"/>
    </source>
</evidence>